<keyword evidence="1 4" id="KW-0808">Transferase</keyword>
<dbReference type="InterPro" id="IPR050832">
    <property type="entry name" value="Bact_Acetyltransf"/>
</dbReference>
<keyword evidence="2" id="KW-0012">Acyltransferase</keyword>
<dbReference type="Proteomes" id="UP000305674">
    <property type="component" value="Unassembled WGS sequence"/>
</dbReference>
<dbReference type="Pfam" id="PF09500">
    <property type="entry name" value="YiiD_C"/>
    <property type="match status" value="1"/>
</dbReference>
<dbReference type="EMBL" id="SWCI01000011">
    <property type="protein sequence ID" value="TKB47969.1"/>
    <property type="molecule type" value="Genomic_DNA"/>
</dbReference>
<name>A0A4U1BAX9_9GAMM</name>
<dbReference type="Gene3D" id="3.10.129.10">
    <property type="entry name" value="Hotdog Thioesterase"/>
    <property type="match status" value="1"/>
</dbReference>
<dbReference type="CDD" id="cd04301">
    <property type="entry name" value="NAT_SF"/>
    <property type="match status" value="1"/>
</dbReference>
<evidence type="ECO:0000313" key="5">
    <source>
        <dbReference type="Proteomes" id="UP000305674"/>
    </source>
</evidence>
<reference evidence="4 5" key="1">
    <citation type="submission" date="2019-04" db="EMBL/GenBank/DDBJ databases">
        <authorList>
            <person name="Hwang J.C."/>
        </authorList>
    </citation>
    <scope>NUCLEOTIDE SEQUENCE [LARGE SCALE GENOMIC DNA]</scope>
    <source>
        <strain evidence="4 5">IMCC35001</strain>
    </source>
</reference>
<dbReference type="RefSeq" id="WP_136854040.1">
    <property type="nucleotide sequence ID" value="NZ_SWCI01000011.1"/>
</dbReference>
<dbReference type="SUPFAM" id="SSF54637">
    <property type="entry name" value="Thioesterase/thiol ester dehydrase-isomerase"/>
    <property type="match status" value="1"/>
</dbReference>
<dbReference type="PANTHER" id="PTHR43877">
    <property type="entry name" value="AMINOALKYLPHOSPHONATE N-ACETYLTRANSFERASE-RELATED-RELATED"/>
    <property type="match status" value="1"/>
</dbReference>
<dbReference type="Gene3D" id="3.40.630.30">
    <property type="match status" value="1"/>
</dbReference>
<evidence type="ECO:0000256" key="1">
    <source>
        <dbReference type="ARBA" id="ARBA00022679"/>
    </source>
</evidence>
<evidence type="ECO:0000313" key="4">
    <source>
        <dbReference type="EMBL" id="TKB47969.1"/>
    </source>
</evidence>
<comment type="caution">
    <text evidence="4">The sequence shown here is derived from an EMBL/GenBank/DDBJ whole genome shotgun (WGS) entry which is preliminary data.</text>
</comment>
<keyword evidence="5" id="KW-1185">Reference proteome</keyword>
<accession>A0A4U1BAX9</accession>
<proteinExistence type="predicted"/>
<dbReference type="InterPro" id="IPR000182">
    <property type="entry name" value="GNAT_dom"/>
</dbReference>
<gene>
    <name evidence="4" type="ORF">FCL40_14615</name>
</gene>
<dbReference type="GO" id="GO:0016747">
    <property type="term" value="F:acyltransferase activity, transferring groups other than amino-acyl groups"/>
    <property type="evidence" value="ECO:0007669"/>
    <property type="project" value="InterPro"/>
</dbReference>
<feature type="domain" description="N-acetyltransferase" evidence="3">
    <location>
        <begin position="5"/>
        <end position="147"/>
    </location>
</feature>
<evidence type="ECO:0000259" key="3">
    <source>
        <dbReference type="PROSITE" id="PS51186"/>
    </source>
</evidence>
<dbReference type="OrthoDB" id="4305330at2"/>
<protein>
    <submittedName>
        <fullName evidence="4">GNAT family N-acetyltransferase</fullName>
    </submittedName>
</protein>
<dbReference type="AlphaFoldDB" id="A0A4U1BAX9"/>
<dbReference type="InterPro" id="IPR016181">
    <property type="entry name" value="Acyl_CoA_acyltransferase"/>
</dbReference>
<sequence>MDPAMKIFAPSHQQLSQVFDLRYRVLRAPWDQPRGSEQDELEGEAVHRALSDQSGRILATGRLHPLSCRRGQIRFMAVEPEWQGRGLGGRLLHALEQAAQASGLEAIELQAREEQAPFYLARGYRDLGQGHTLFGAVPHRRMAKLLPAAVTRLTDTWHATIPLSEFMQVEAHGFDGHRFETRASFERGRNLHGTLFAGAGYSQATLTGWGRVWLELQLQGVEGEIVLARAEVNYSRPVRHSPHAWVEAGELDLSPLSQGRNAKVPLTVQLADGLTLEALFAVLPPGPGA</sequence>
<evidence type="ECO:0000256" key="2">
    <source>
        <dbReference type="ARBA" id="ARBA00023315"/>
    </source>
</evidence>
<organism evidence="4 5">
    <name type="scientific">Ferrimonas sediminicola</name>
    <dbReference type="NCBI Taxonomy" id="2569538"/>
    <lineage>
        <taxon>Bacteria</taxon>
        <taxon>Pseudomonadati</taxon>
        <taxon>Pseudomonadota</taxon>
        <taxon>Gammaproteobacteria</taxon>
        <taxon>Alteromonadales</taxon>
        <taxon>Ferrimonadaceae</taxon>
        <taxon>Ferrimonas</taxon>
    </lineage>
</organism>
<dbReference type="SUPFAM" id="SSF55729">
    <property type="entry name" value="Acyl-CoA N-acyltransferases (Nat)"/>
    <property type="match status" value="1"/>
</dbReference>
<dbReference type="Pfam" id="PF00583">
    <property type="entry name" value="Acetyltransf_1"/>
    <property type="match status" value="1"/>
</dbReference>
<dbReference type="InterPro" id="IPR012660">
    <property type="entry name" value="YiiD_C"/>
</dbReference>
<dbReference type="PROSITE" id="PS51186">
    <property type="entry name" value="GNAT"/>
    <property type="match status" value="1"/>
</dbReference>
<dbReference type="InterPro" id="IPR029069">
    <property type="entry name" value="HotDog_dom_sf"/>
</dbReference>